<gene>
    <name evidence="18" type="primary">ndkA</name>
    <name evidence="13" type="synonym">ndk</name>
    <name evidence="18" type="ORF">LC603019_01412</name>
</gene>
<feature type="domain" description="Nucleoside diphosphate kinase-like" evidence="17">
    <location>
        <begin position="4"/>
        <end position="141"/>
    </location>
</feature>
<evidence type="ECO:0000256" key="6">
    <source>
        <dbReference type="ARBA" id="ARBA00022679"/>
    </source>
</evidence>
<feature type="binding site" evidence="13 14">
    <location>
        <position position="106"/>
    </location>
    <ligand>
        <name>ATP</name>
        <dbReference type="ChEBI" id="CHEBI:30616"/>
    </ligand>
</feature>
<proteinExistence type="inferred from homology"/>
<dbReference type="SUPFAM" id="SSF54919">
    <property type="entry name" value="Nucleoside diphosphate kinase, NDK"/>
    <property type="match status" value="1"/>
</dbReference>
<feature type="active site" description="Pros-phosphohistidine intermediate" evidence="13 14">
    <location>
        <position position="119"/>
    </location>
</feature>
<dbReference type="GO" id="GO:0005737">
    <property type="term" value="C:cytoplasm"/>
    <property type="evidence" value="ECO:0007669"/>
    <property type="project" value="UniProtKB-SubCell"/>
</dbReference>
<keyword evidence="8 13" id="KW-0547">Nucleotide-binding</keyword>
<dbReference type="PRINTS" id="PR01243">
    <property type="entry name" value="NUCDPKINASE"/>
</dbReference>
<keyword evidence="10 13" id="KW-0067">ATP-binding</keyword>
<dbReference type="InterPro" id="IPR001564">
    <property type="entry name" value="Nucleoside_diP_kinase"/>
</dbReference>
<evidence type="ECO:0000256" key="13">
    <source>
        <dbReference type="HAMAP-Rule" id="MF_00451"/>
    </source>
</evidence>
<dbReference type="GO" id="GO:0004550">
    <property type="term" value="F:nucleoside diphosphate kinase activity"/>
    <property type="evidence" value="ECO:0007669"/>
    <property type="project" value="UniProtKB-UniRule"/>
</dbReference>
<keyword evidence="12 13" id="KW-0546">Nucleotide metabolism</keyword>
<dbReference type="NCBIfam" id="NF001908">
    <property type="entry name" value="PRK00668.1"/>
    <property type="match status" value="1"/>
</dbReference>
<evidence type="ECO:0000256" key="11">
    <source>
        <dbReference type="ARBA" id="ARBA00022842"/>
    </source>
</evidence>
<dbReference type="Gene3D" id="3.30.70.141">
    <property type="entry name" value="Nucleoside diphosphate kinase-like domain"/>
    <property type="match status" value="1"/>
</dbReference>
<comment type="function">
    <text evidence="13">Major role in the synthesis of nucleoside triphosphates other than ATP. The ATP gamma phosphate is transferred to the NDP beta phosphate via a ping-pong mechanism, using a phosphorylated active-site intermediate.</text>
</comment>
<dbReference type="PANTHER" id="PTHR11349">
    <property type="entry name" value="NUCLEOSIDE DIPHOSPHATE KINASE"/>
    <property type="match status" value="1"/>
</dbReference>
<dbReference type="GO" id="GO:0006228">
    <property type="term" value="P:UTP biosynthetic process"/>
    <property type="evidence" value="ECO:0007669"/>
    <property type="project" value="UniProtKB-UniRule"/>
</dbReference>
<dbReference type="InterPro" id="IPR034907">
    <property type="entry name" value="NDK-like_dom"/>
</dbReference>
<evidence type="ECO:0000256" key="10">
    <source>
        <dbReference type="ARBA" id="ARBA00022840"/>
    </source>
</evidence>
<keyword evidence="11 13" id="KW-0460">Magnesium</keyword>
<evidence type="ECO:0000259" key="17">
    <source>
        <dbReference type="SMART" id="SM00562"/>
    </source>
</evidence>
<protein>
    <recommendedName>
        <fullName evidence="5 13">Nucleoside diphosphate kinase</fullName>
        <shortName evidence="13">NDK</shortName>
        <shortName evidence="13">NDP kinase</shortName>
        <ecNumber evidence="4 13">2.7.4.6</ecNumber>
    </recommendedName>
    <alternativeName>
        <fullName evidence="13">Nucleoside-2-P kinase</fullName>
    </alternativeName>
</protein>
<comment type="catalytic activity">
    <reaction evidence="13">
        <text>a ribonucleoside 5'-diphosphate + ATP = a ribonucleoside 5'-triphosphate + ADP</text>
        <dbReference type="Rhea" id="RHEA:18113"/>
        <dbReference type="ChEBI" id="CHEBI:30616"/>
        <dbReference type="ChEBI" id="CHEBI:57930"/>
        <dbReference type="ChEBI" id="CHEBI:61557"/>
        <dbReference type="ChEBI" id="CHEBI:456216"/>
        <dbReference type="EC" id="2.7.4.6"/>
    </reaction>
</comment>
<keyword evidence="9 13" id="KW-0418">Kinase</keyword>
<keyword evidence="7 13" id="KW-0479">Metal-binding</keyword>
<dbReference type="Pfam" id="PF00334">
    <property type="entry name" value="NDK"/>
    <property type="match status" value="1"/>
</dbReference>
<dbReference type="SMART" id="SM00562">
    <property type="entry name" value="NDK"/>
    <property type="match status" value="1"/>
</dbReference>
<evidence type="ECO:0000313" key="18">
    <source>
        <dbReference type="EMBL" id="VHO01480.1"/>
    </source>
</evidence>
<dbReference type="AlphaFoldDB" id="A0A5E3ZZX4"/>
<accession>A0A5E3ZZX4</accession>
<dbReference type="InterPro" id="IPR023005">
    <property type="entry name" value="Nucleoside_diP_kinase_AS"/>
</dbReference>
<dbReference type="PROSITE" id="PS00469">
    <property type="entry name" value="NDPK"/>
    <property type="match status" value="1"/>
</dbReference>
<organism evidence="18 19">
    <name type="scientific">Lawsonella clevelandensis</name>
    <dbReference type="NCBI Taxonomy" id="1528099"/>
    <lineage>
        <taxon>Bacteria</taxon>
        <taxon>Bacillati</taxon>
        <taxon>Actinomycetota</taxon>
        <taxon>Actinomycetes</taxon>
        <taxon>Mycobacteriales</taxon>
        <taxon>Lawsonellaceae</taxon>
        <taxon>Lawsonella</taxon>
    </lineage>
</organism>
<keyword evidence="19" id="KW-1185">Reference proteome</keyword>
<dbReference type="GO" id="GO:0006183">
    <property type="term" value="P:GTP biosynthetic process"/>
    <property type="evidence" value="ECO:0007669"/>
    <property type="project" value="UniProtKB-UniRule"/>
</dbReference>
<evidence type="ECO:0000256" key="2">
    <source>
        <dbReference type="ARBA" id="ARBA00008142"/>
    </source>
</evidence>
<dbReference type="GO" id="GO:0006241">
    <property type="term" value="P:CTP biosynthetic process"/>
    <property type="evidence" value="ECO:0007669"/>
    <property type="project" value="UniProtKB-UniRule"/>
</dbReference>
<reference evidence="18 19" key="1">
    <citation type="submission" date="2019-04" db="EMBL/GenBank/DDBJ databases">
        <authorList>
            <person name="Seth-Smith MB H."/>
            <person name="Seth-Smith H."/>
        </authorList>
    </citation>
    <scope>NUCLEOTIDE SEQUENCE [LARGE SCALE GENOMIC DNA]</scope>
    <source>
        <strain evidence="18">USB-603019</strain>
    </source>
</reference>
<dbReference type="EC" id="2.7.4.6" evidence="4 13"/>
<evidence type="ECO:0000313" key="19">
    <source>
        <dbReference type="Proteomes" id="UP000324288"/>
    </source>
</evidence>
<evidence type="ECO:0000256" key="5">
    <source>
        <dbReference type="ARBA" id="ARBA00017632"/>
    </source>
</evidence>
<keyword evidence="13" id="KW-0963">Cytoplasm</keyword>
<comment type="catalytic activity">
    <reaction evidence="13 16">
        <text>a 2'-deoxyribonucleoside 5'-diphosphate + ATP = a 2'-deoxyribonucleoside 5'-triphosphate + ADP</text>
        <dbReference type="Rhea" id="RHEA:44640"/>
        <dbReference type="ChEBI" id="CHEBI:30616"/>
        <dbReference type="ChEBI" id="CHEBI:61560"/>
        <dbReference type="ChEBI" id="CHEBI:73316"/>
        <dbReference type="ChEBI" id="CHEBI:456216"/>
        <dbReference type="EC" id="2.7.4.6"/>
    </reaction>
</comment>
<keyword evidence="6 13" id="KW-0808">Transferase</keyword>
<dbReference type="CDD" id="cd04413">
    <property type="entry name" value="NDPk_I"/>
    <property type="match status" value="1"/>
</dbReference>
<dbReference type="GO" id="GO:0005524">
    <property type="term" value="F:ATP binding"/>
    <property type="evidence" value="ECO:0007669"/>
    <property type="project" value="UniProtKB-UniRule"/>
</dbReference>
<evidence type="ECO:0000256" key="9">
    <source>
        <dbReference type="ARBA" id="ARBA00022777"/>
    </source>
</evidence>
<dbReference type="Proteomes" id="UP000324288">
    <property type="component" value="Chromosome"/>
</dbReference>
<evidence type="ECO:0000256" key="4">
    <source>
        <dbReference type="ARBA" id="ARBA00012966"/>
    </source>
</evidence>
<feature type="binding site" evidence="13 14">
    <location>
        <position position="116"/>
    </location>
    <ligand>
        <name>ATP</name>
        <dbReference type="ChEBI" id="CHEBI:30616"/>
    </ligand>
</feature>
<evidence type="ECO:0000256" key="12">
    <source>
        <dbReference type="ARBA" id="ARBA00023080"/>
    </source>
</evidence>
<dbReference type="GO" id="GO:0046872">
    <property type="term" value="F:metal ion binding"/>
    <property type="evidence" value="ECO:0007669"/>
    <property type="project" value="UniProtKB-KW"/>
</dbReference>
<evidence type="ECO:0000256" key="3">
    <source>
        <dbReference type="ARBA" id="ARBA00011643"/>
    </source>
</evidence>
<comment type="subcellular location">
    <subcellularLocation>
        <location evidence="13">Cytoplasm</location>
    </subcellularLocation>
</comment>
<feature type="binding site" evidence="13 14">
    <location>
        <position position="88"/>
    </location>
    <ligand>
        <name>ATP</name>
        <dbReference type="ChEBI" id="CHEBI:30616"/>
    </ligand>
</feature>
<dbReference type="InterPro" id="IPR036850">
    <property type="entry name" value="NDK-like_dom_sf"/>
</dbReference>
<sequence>MHMTEQTFFMIKPDGVKRGLVGEILRRIENKGLTIAALELRHVSEELAEQHYAEHKGKDFYQPLVDFITSGPVVTGVLEGPSAIAAWRQLCGGTDPIAKATAGSIRGDYALITRENLVHGSDSPESAKREISTWFPDFPLD</sequence>
<evidence type="ECO:0000256" key="8">
    <source>
        <dbReference type="ARBA" id="ARBA00022741"/>
    </source>
</evidence>
<dbReference type="FunFam" id="3.30.70.141:FF:000003">
    <property type="entry name" value="Nucleoside diphosphate kinase"/>
    <property type="match status" value="1"/>
</dbReference>
<evidence type="ECO:0000256" key="15">
    <source>
        <dbReference type="RuleBase" id="RU004011"/>
    </source>
</evidence>
<feature type="binding site" evidence="13 14">
    <location>
        <position position="60"/>
    </location>
    <ligand>
        <name>ATP</name>
        <dbReference type="ChEBI" id="CHEBI:30616"/>
    </ligand>
</feature>
<dbReference type="HAMAP" id="MF_00451">
    <property type="entry name" value="NDP_kinase"/>
    <property type="match status" value="1"/>
</dbReference>
<evidence type="ECO:0000256" key="7">
    <source>
        <dbReference type="ARBA" id="ARBA00022723"/>
    </source>
</evidence>
<comment type="cofactor">
    <cofactor evidence="1 13">
        <name>Mg(2+)</name>
        <dbReference type="ChEBI" id="CHEBI:18420"/>
    </cofactor>
</comment>
<dbReference type="EMBL" id="LR584267">
    <property type="protein sequence ID" value="VHO01480.1"/>
    <property type="molecule type" value="Genomic_DNA"/>
</dbReference>
<evidence type="ECO:0000256" key="16">
    <source>
        <dbReference type="RuleBase" id="RU004013"/>
    </source>
</evidence>
<feature type="binding site" evidence="13 14">
    <location>
        <position position="12"/>
    </location>
    <ligand>
        <name>ATP</name>
        <dbReference type="ChEBI" id="CHEBI:30616"/>
    </ligand>
</feature>
<evidence type="ECO:0000256" key="14">
    <source>
        <dbReference type="PROSITE-ProRule" id="PRU00706"/>
    </source>
</evidence>
<keyword evidence="13" id="KW-0597">Phosphoprotein</keyword>
<feature type="binding site" evidence="13 14">
    <location>
        <position position="94"/>
    </location>
    <ligand>
        <name>ATP</name>
        <dbReference type="ChEBI" id="CHEBI:30616"/>
    </ligand>
</feature>
<comment type="subunit">
    <text evidence="13">Homotetramer.</text>
</comment>
<comment type="subunit">
    <text evidence="3">Homohexamer.</text>
</comment>
<comment type="similarity">
    <text evidence="2 13 14 15">Belongs to the NDK family.</text>
</comment>
<name>A0A5E3ZZX4_9ACTN</name>
<dbReference type="PROSITE" id="PS51374">
    <property type="entry name" value="NDPK_LIKE"/>
    <property type="match status" value="1"/>
</dbReference>
<evidence type="ECO:0000256" key="1">
    <source>
        <dbReference type="ARBA" id="ARBA00001946"/>
    </source>
</evidence>